<dbReference type="PROSITE" id="PS50181">
    <property type="entry name" value="FBOX"/>
    <property type="match status" value="1"/>
</dbReference>
<name>A0A8C4QJF9_EPTBU</name>
<evidence type="ECO:0000313" key="2">
    <source>
        <dbReference type="Ensembl" id="ENSEBUP00000016360.1"/>
    </source>
</evidence>
<dbReference type="InterPro" id="IPR001810">
    <property type="entry name" value="F-box_dom"/>
</dbReference>
<dbReference type="Ensembl" id="ENSEBUT00000016936.1">
    <property type="protein sequence ID" value="ENSEBUP00000016360.1"/>
    <property type="gene ID" value="ENSEBUG00000010271.1"/>
</dbReference>
<dbReference type="Pfam" id="PF12937">
    <property type="entry name" value="F-box-like"/>
    <property type="match status" value="1"/>
</dbReference>
<evidence type="ECO:0000259" key="1">
    <source>
        <dbReference type="PROSITE" id="PS50181"/>
    </source>
</evidence>
<evidence type="ECO:0000313" key="3">
    <source>
        <dbReference type="Proteomes" id="UP000694388"/>
    </source>
</evidence>
<dbReference type="SMART" id="SM00256">
    <property type="entry name" value="FBOX"/>
    <property type="match status" value="1"/>
</dbReference>
<dbReference type="SUPFAM" id="SSF81383">
    <property type="entry name" value="F-box domain"/>
    <property type="match status" value="1"/>
</dbReference>
<sequence>MLKRNVLRTWIRLKERKEVEEHKLLQFEKAQRHHKSKLILSVLWEWKAWIIVRNSFWAVATSVLVDFFNHSICKIVFRAWRTFTADVMEVKNCDLMMEVQTLNETVESFTDNFSSLPNDVITKIFSCLDIHDLLRCASVCQLWKTCTLSPMLWSKYSCQRRNE</sequence>
<dbReference type="AlphaFoldDB" id="A0A8C4QJF9"/>
<keyword evidence="3" id="KW-1185">Reference proteome</keyword>
<reference evidence="2" key="1">
    <citation type="submission" date="2025-08" db="UniProtKB">
        <authorList>
            <consortium name="Ensembl"/>
        </authorList>
    </citation>
    <scope>IDENTIFICATION</scope>
</reference>
<dbReference type="InterPro" id="IPR036047">
    <property type="entry name" value="F-box-like_dom_sf"/>
</dbReference>
<proteinExistence type="predicted"/>
<organism evidence="2 3">
    <name type="scientific">Eptatretus burgeri</name>
    <name type="common">Inshore hagfish</name>
    <dbReference type="NCBI Taxonomy" id="7764"/>
    <lineage>
        <taxon>Eukaryota</taxon>
        <taxon>Metazoa</taxon>
        <taxon>Chordata</taxon>
        <taxon>Craniata</taxon>
        <taxon>Vertebrata</taxon>
        <taxon>Cyclostomata</taxon>
        <taxon>Myxini</taxon>
        <taxon>Myxiniformes</taxon>
        <taxon>Myxinidae</taxon>
        <taxon>Eptatretinae</taxon>
        <taxon>Eptatretus</taxon>
    </lineage>
</organism>
<protein>
    <recommendedName>
        <fullName evidence="1">F-box domain-containing protein</fullName>
    </recommendedName>
</protein>
<accession>A0A8C4QJF9</accession>
<dbReference type="Proteomes" id="UP000694388">
    <property type="component" value="Unplaced"/>
</dbReference>
<dbReference type="Gene3D" id="1.20.1280.50">
    <property type="match status" value="1"/>
</dbReference>
<reference evidence="2" key="2">
    <citation type="submission" date="2025-09" db="UniProtKB">
        <authorList>
            <consortium name="Ensembl"/>
        </authorList>
    </citation>
    <scope>IDENTIFICATION</scope>
</reference>
<feature type="domain" description="F-box" evidence="1">
    <location>
        <begin position="110"/>
        <end position="156"/>
    </location>
</feature>